<protein>
    <submittedName>
        <fullName evidence="2">Uncharacterized protein</fullName>
    </submittedName>
</protein>
<dbReference type="GeneID" id="5718890"/>
<feature type="region of interest" description="Disordered" evidence="1">
    <location>
        <begin position="29"/>
        <end position="59"/>
    </location>
</feature>
<dbReference type="Gramene" id="PNW85845">
    <property type="protein sequence ID" value="PNW85845"/>
    <property type="gene ID" value="CHLRE_03g203050v5"/>
</dbReference>
<feature type="region of interest" description="Disordered" evidence="1">
    <location>
        <begin position="314"/>
        <end position="334"/>
    </location>
</feature>
<feature type="region of interest" description="Disordered" evidence="1">
    <location>
        <begin position="849"/>
        <end position="871"/>
    </location>
</feature>
<feature type="compositionally biased region" description="Low complexity" evidence="1">
    <location>
        <begin position="849"/>
        <end position="861"/>
    </location>
</feature>
<evidence type="ECO:0000256" key="1">
    <source>
        <dbReference type="SAM" id="MobiDB-lite"/>
    </source>
</evidence>
<dbReference type="AlphaFoldDB" id="A0A2K3DZ91"/>
<evidence type="ECO:0000313" key="2">
    <source>
        <dbReference type="EMBL" id="PNW85845.1"/>
    </source>
</evidence>
<reference evidence="2 3" key="1">
    <citation type="journal article" date="2007" name="Science">
        <title>The Chlamydomonas genome reveals the evolution of key animal and plant functions.</title>
        <authorList>
            <person name="Merchant S.S."/>
            <person name="Prochnik S.E."/>
            <person name="Vallon O."/>
            <person name="Harris E.H."/>
            <person name="Karpowicz S.J."/>
            <person name="Witman G.B."/>
            <person name="Terry A."/>
            <person name="Salamov A."/>
            <person name="Fritz-Laylin L.K."/>
            <person name="Marechal-Drouard L."/>
            <person name="Marshall W.F."/>
            <person name="Qu L.H."/>
            <person name="Nelson D.R."/>
            <person name="Sanderfoot A.A."/>
            <person name="Spalding M.H."/>
            <person name="Kapitonov V.V."/>
            <person name="Ren Q."/>
            <person name="Ferris P."/>
            <person name="Lindquist E."/>
            <person name="Shapiro H."/>
            <person name="Lucas S.M."/>
            <person name="Grimwood J."/>
            <person name="Schmutz J."/>
            <person name="Cardol P."/>
            <person name="Cerutti H."/>
            <person name="Chanfreau G."/>
            <person name="Chen C.L."/>
            <person name="Cognat V."/>
            <person name="Croft M.T."/>
            <person name="Dent R."/>
            <person name="Dutcher S."/>
            <person name="Fernandez E."/>
            <person name="Fukuzawa H."/>
            <person name="Gonzalez-Ballester D."/>
            <person name="Gonzalez-Halphen D."/>
            <person name="Hallmann A."/>
            <person name="Hanikenne M."/>
            <person name="Hippler M."/>
            <person name="Inwood W."/>
            <person name="Jabbari K."/>
            <person name="Kalanon M."/>
            <person name="Kuras R."/>
            <person name="Lefebvre P.A."/>
            <person name="Lemaire S.D."/>
            <person name="Lobanov A.V."/>
            <person name="Lohr M."/>
            <person name="Manuell A."/>
            <person name="Meier I."/>
            <person name="Mets L."/>
            <person name="Mittag M."/>
            <person name="Mittelmeier T."/>
            <person name="Moroney J.V."/>
            <person name="Moseley J."/>
            <person name="Napoli C."/>
            <person name="Nedelcu A.M."/>
            <person name="Niyogi K."/>
            <person name="Novoselov S.V."/>
            <person name="Paulsen I.T."/>
            <person name="Pazour G."/>
            <person name="Purton S."/>
            <person name="Ral J.P."/>
            <person name="Riano-Pachon D.M."/>
            <person name="Riekhof W."/>
            <person name="Rymarquis L."/>
            <person name="Schroda M."/>
            <person name="Stern D."/>
            <person name="Umen J."/>
            <person name="Willows R."/>
            <person name="Wilson N."/>
            <person name="Zimmer S.L."/>
            <person name="Allmer J."/>
            <person name="Balk J."/>
            <person name="Bisova K."/>
            <person name="Chen C.J."/>
            <person name="Elias M."/>
            <person name="Gendler K."/>
            <person name="Hauser C."/>
            <person name="Lamb M.R."/>
            <person name="Ledford H."/>
            <person name="Long J.C."/>
            <person name="Minagawa J."/>
            <person name="Page M.D."/>
            <person name="Pan J."/>
            <person name="Pootakham W."/>
            <person name="Roje S."/>
            <person name="Rose A."/>
            <person name="Stahlberg E."/>
            <person name="Terauchi A.M."/>
            <person name="Yang P."/>
            <person name="Ball S."/>
            <person name="Bowler C."/>
            <person name="Dieckmann C.L."/>
            <person name="Gladyshev V.N."/>
            <person name="Green P."/>
            <person name="Jorgensen R."/>
            <person name="Mayfield S."/>
            <person name="Mueller-Roeber B."/>
            <person name="Rajamani S."/>
            <person name="Sayre R.T."/>
            <person name="Brokstein P."/>
            <person name="Dubchak I."/>
            <person name="Goodstein D."/>
            <person name="Hornick L."/>
            <person name="Huang Y.W."/>
            <person name="Jhaveri J."/>
            <person name="Luo Y."/>
            <person name="Martinez D."/>
            <person name="Ngau W.C."/>
            <person name="Otillar B."/>
            <person name="Poliakov A."/>
            <person name="Porter A."/>
            <person name="Szajkowski L."/>
            <person name="Werner G."/>
            <person name="Zhou K."/>
            <person name="Grigoriev I.V."/>
            <person name="Rokhsar D.S."/>
            <person name="Grossman A.R."/>
        </authorList>
    </citation>
    <scope>NUCLEOTIDE SEQUENCE [LARGE SCALE GENOMIC DNA]</scope>
    <source>
        <strain evidence="3">CC-503</strain>
    </source>
</reference>
<dbReference type="PaxDb" id="3055-EDP03230"/>
<feature type="compositionally biased region" description="Basic and acidic residues" evidence="1">
    <location>
        <begin position="32"/>
        <end position="43"/>
    </location>
</feature>
<sequence>MHSALGGLQRQAQRRLLVEAVLIEDDAAGPDTKQEVAEGREDSDGLGTQRASCPSRDRARASLRRLHPTAWRCTQPDAHAAAINESEGSEPLSRLLQAVATAGKRLPWAHLAAREEAAVGMGVSTSGRGADGDQTAEAETRQGKQQQSAAQDWSWLASPPWGVVPLPPELACRVDPHGRLRPGTCGAEAIATHAESVASACPPHAHSDPHCAQLHTQLHRMTAAVQQVLAVAAAANLAAEAQAAAAAAANGEASSAPPQLLYDPDWQSLSKRGTDGTCALEVASARVHTITEQWVMLLAAAGYGRITPEGQQYLRPSSAAADAKSPEPPVLPRSQSLLRSAQAGLGLAEDEAVALQTKTSRECQLSEKALYPAPGKVSLMVMAYRAGEGGGGSTRASRAALKQLLEPLTQLLLKTSTAGGPGPAGSVCSWQQLAAHVSEWSGPCKMSAMWSWLLACVVAEAEADEAVQGLTPPLEAVQEPASRSRTGMGSYGGAGASAGLPAAWRQAAEEVLRGAACFLGLTIDLLPRDTARRLDPLAMAAAWQAWLLARALEPGTDVSPLCLYNTLLLGQLPAFTQLPLPPGCTQLDLHRAPPPPPLSYEHALNVMHSYLYEPCRTNAWQNYILAGDDREHQSGTVLWTAAEHWLGEWEQAREEAYLEHRRQQVEELGLLQAWASSAGGCDGCSSCSGGAERSQEHTGHAAEAGRDTVAAAAAARLLGLEGILEAAAALRPPAAAIVACLRALQLLRLPPGVLVLTDFLSEEVATLAIAGVGAAVNAAAGASPGGCDVVRMRLPYSEGGTCAAAFLRLLQMPAISKVPAVQASRSVFAFQVELLAGADAGASADSAVRYMQQGQQQQQQGPGPGPGSDHRGPELQLIVCRTFLPEWTAAGGASKWPLPWTAINEWGVAFDWHCETRMADMVAWLRRVLVERRLGLVAINLQGIETINRMLAALVKVRGEMLGQGRDCSATSHHFFPDAWWGEEEQQQAEAPAAANRAAPVGAGRLAGATAAQAQKQLATLKLATAAVDAHVNSLPMLPPEALTQHALLPPQPQLHSDLQPHNTGAASGQPVVIDAHTTAGVAQDMGPLLQLRPPAPDQELPYSSAPAMGCASVVDLELHVATVLTALQRRDQQQQQQEKLGQEGAQAAGRLQEPGDREEHPRRARDKQRRRGEEGVRRRQPWFNFQLEIRVFEVAPGRPWELLLPSSADVQDLERKAEKERLARMMNCQDG</sequence>
<name>A0A2K3DZ91_CHLRE</name>
<evidence type="ECO:0000313" key="3">
    <source>
        <dbReference type="Proteomes" id="UP000006906"/>
    </source>
</evidence>
<feature type="region of interest" description="Disordered" evidence="1">
    <location>
        <begin position="122"/>
        <end position="151"/>
    </location>
</feature>
<feature type="region of interest" description="Disordered" evidence="1">
    <location>
        <begin position="1135"/>
        <end position="1178"/>
    </location>
</feature>
<feature type="compositionally biased region" description="Low complexity" evidence="1">
    <location>
        <begin position="1135"/>
        <end position="1149"/>
    </location>
</feature>
<dbReference type="KEGG" id="cre:CHLRE_03g203050v5"/>
<keyword evidence="3" id="KW-1185">Reference proteome</keyword>
<dbReference type="ExpressionAtlas" id="A0A2K3DZ91">
    <property type="expression patterns" value="differential"/>
</dbReference>
<organism evidence="2 3">
    <name type="scientific">Chlamydomonas reinhardtii</name>
    <name type="common">Chlamydomonas smithii</name>
    <dbReference type="NCBI Taxonomy" id="3055"/>
    <lineage>
        <taxon>Eukaryota</taxon>
        <taxon>Viridiplantae</taxon>
        <taxon>Chlorophyta</taxon>
        <taxon>core chlorophytes</taxon>
        <taxon>Chlorophyceae</taxon>
        <taxon>CS clade</taxon>
        <taxon>Chlamydomonadales</taxon>
        <taxon>Chlamydomonadaceae</taxon>
        <taxon>Chlamydomonas</taxon>
    </lineage>
</organism>
<dbReference type="Proteomes" id="UP000006906">
    <property type="component" value="Chromosome 3"/>
</dbReference>
<proteinExistence type="predicted"/>
<dbReference type="OrthoDB" id="561032at2759"/>
<dbReference type="EMBL" id="CM008964">
    <property type="protein sequence ID" value="PNW85845.1"/>
    <property type="molecule type" value="Genomic_DNA"/>
</dbReference>
<dbReference type="RefSeq" id="XP_042926530.1">
    <property type="nucleotide sequence ID" value="XM_043061413.1"/>
</dbReference>
<accession>A0A2K3DZ91</accession>
<gene>
    <name evidence="2" type="ORF">CHLRE_03g203050v5</name>
</gene>
<dbReference type="InParanoid" id="A0A2K3DZ91"/>